<evidence type="ECO:0000256" key="11">
    <source>
        <dbReference type="ARBA" id="ARBA00022989"/>
    </source>
</evidence>
<evidence type="ECO:0000256" key="7">
    <source>
        <dbReference type="ARBA" id="ARBA00022692"/>
    </source>
</evidence>
<feature type="transmembrane region" description="Helical" evidence="17">
    <location>
        <begin position="176"/>
        <end position="195"/>
    </location>
</feature>
<dbReference type="InterPro" id="IPR003917">
    <property type="entry name" value="NADH_UbQ_OxRdtase_chain2"/>
</dbReference>
<feature type="transmembrane region" description="Helical" evidence="17">
    <location>
        <begin position="240"/>
        <end position="258"/>
    </location>
</feature>
<evidence type="ECO:0000256" key="12">
    <source>
        <dbReference type="ARBA" id="ARBA00023027"/>
    </source>
</evidence>
<feature type="transmembrane region" description="Helical" evidence="17">
    <location>
        <begin position="7"/>
        <end position="23"/>
    </location>
</feature>
<sequence length="335" mass="37559">MFSSLPYGYLSVYVLVSGTLFSISSLDWFGVWVGLEINLIGFLPMVVYQSGVSVSESAVKYFIVQALGSAFLIVGNLVSVLSLFYFWGYALVIFSLIMKMGGFPFHFWLPSVMSGMNWFPCMVLATWQKIAPLFMILFFFSIAYFENFILGLSVMSVMSAIIGGVGGINQTQVRSLLAYSSISHMGWMVFGMIHSYKIMKFYFIIYLFINLCIFLGLWSINSSSFKDISMAFKDKFYGGLVLFLLVSLAGLPPLLGFVPKWSVILCSMNGALWGFSFFMVLGSLLGIFYYLSLFMYGGLSLGLTFYRGYMSFILISSVMINLLGGFGLVMIYFML</sequence>
<dbReference type="EC" id="7.1.1.2" evidence="3 17"/>
<evidence type="ECO:0000256" key="4">
    <source>
        <dbReference type="ARBA" id="ARBA00021008"/>
    </source>
</evidence>
<evidence type="ECO:0000256" key="16">
    <source>
        <dbReference type="ARBA" id="ARBA00049551"/>
    </source>
</evidence>
<feature type="domain" description="NADH:quinone oxidoreductase/Mrp antiporter transmembrane" evidence="18">
    <location>
        <begin position="25"/>
        <end position="285"/>
    </location>
</feature>
<dbReference type="InterPro" id="IPR001750">
    <property type="entry name" value="ND/Mrp_TM"/>
</dbReference>
<keyword evidence="5" id="KW-0813">Transport</keyword>
<proteinExistence type="inferred from homology"/>
<dbReference type="InterPro" id="IPR050175">
    <property type="entry name" value="Complex_I_Subunit_2"/>
</dbReference>
<name>A0A6B9ML53_9CAEN</name>
<organism evidence="19">
    <name type="scientific">Epitonium scalare</name>
    <dbReference type="NCBI Taxonomy" id="494602"/>
    <lineage>
        <taxon>Eukaryota</taxon>
        <taxon>Metazoa</taxon>
        <taxon>Spiralia</taxon>
        <taxon>Lophotrochozoa</taxon>
        <taxon>Mollusca</taxon>
        <taxon>Gastropoda</taxon>
        <taxon>Caenogastropoda</taxon>
        <taxon>Caenogastropoda incertae sedis</taxon>
        <taxon>Epitonioidea</taxon>
        <taxon>Epitoniidae</taxon>
        <taxon>Epitonium</taxon>
    </lineage>
</organism>
<evidence type="ECO:0000256" key="13">
    <source>
        <dbReference type="ARBA" id="ARBA00023075"/>
    </source>
</evidence>
<evidence type="ECO:0000256" key="10">
    <source>
        <dbReference type="ARBA" id="ARBA00022982"/>
    </source>
</evidence>
<accession>A0A6B9ML53</accession>
<evidence type="ECO:0000256" key="5">
    <source>
        <dbReference type="ARBA" id="ARBA00022448"/>
    </source>
</evidence>
<evidence type="ECO:0000256" key="3">
    <source>
        <dbReference type="ARBA" id="ARBA00012944"/>
    </source>
</evidence>
<evidence type="ECO:0000256" key="1">
    <source>
        <dbReference type="ARBA" id="ARBA00004448"/>
    </source>
</evidence>
<geneLocation type="mitochondrion" evidence="19"/>
<dbReference type="EMBL" id="MK251987">
    <property type="protein sequence ID" value="QHD18702.1"/>
    <property type="molecule type" value="Genomic_DNA"/>
</dbReference>
<feature type="transmembrane region" description="Helical" evidence="17">
    <location>
        <begin position="270"/>
        <end position="291"/>
    </location>
</feature>
<feature type="transmembrane region" description="Helical" evidence="17">
    <location>
        <begin position="121"/>
        <end position="142"/>
    </location>
</feature>
<keyword evidence="11 17" id="KW-1133">Transmembrane helix</keyword>
<dbReference type="GO" id="GO:0008137">
    <property type="term" value="F:NADH dehydrogenase (ubiquinone) activity"/>
    <property type="evidence" value="ECO:0007669"/>
    <property type="project" value="UniProtKB-EC"/>
</dbReference>
<feature type="transmembrane region" description="Helical" evidence="17">
    <location>
        <begin position="312"/>
        <end position="334"/>
    </location>
</feature>
<evidence type="ECO:0000256" key="2">
    <source>
        <dbReference type="ARBA" id="ARBA00007012"/>
    </source>
</evidence>
<dbReference type="GO" id="GO:0006120">
    <property type="term" value="P:mitochondrial electron transport, NADH to ubiquinone"/>
    <property type="evidence" value="ECO:0007669"/>
    <property type="project" value="InterPro"/>
</dbReference>
<reference evidence="19" key="1">
    <citation type="journal article" date="2019" name="Mitochondrial DNA Part B Resour">
        <title>The complete mitochondrial genome and phylogenetic analysis of Epitonium scalare (Gastropoda, Epitoniidae).</title>
        <authorList>
            <person name="Guo Y."/>
            <person name="Fu Z."/>
            <person name="Feng J."/>
            <person name="Ye Y."/>
            <person name="Li J."/>
            <person name="Guo B."/>
            <person name="Lv Z."/>
        </authorList>
    </citation>
    <scope>NUCLEOTIDE SEQUENCE</scope>
</reference>
<keyword evidence="9 17" id="KW-1278">Translocase</keyword>
<feature type="transmembrane region" description="Helical" evidence="17">
    <location>
        <begin position="148"/>
        <end position="169"/>
    </location>
</feature>
<keyword evidence="10 17" id="KW-0249">Electron transport</keyword>
<evidence type="ECO:0000259" key="18">
    <source>
        <dbReference type="Pfam" id="PF00361"/>
    </source>
</evidence>
<dbReference type="GO" id="GO:0005743">
    <property type="term" value="C:mitochondrial inner membrane"/>
    <property type="evidence" value="ECO:0007669"/>
    <property type="project" value="UniProtKB-SubCell"/>
</dbReference>
<comment type="similarity">
    <text evidence="2 17">Belongs to the complex I subunit 2 family.</text>
</comment>
<comment type="subcellular location">
    <subcellularLocation>
        <location evidence="1 17">Mitochondrion inner membrane</location>
        <topology evidence="1 17">Multi-pass membrane protein</topology>
    </subcellularLocation>
</comment>
<feature type="transmembrane region" description="Helical" evidence="17">
    <location>
        <begin position="29"/>
        <end position="47"/>
    </location>
</feature>
<keyword evidence="13 17" id="KW-0830">Ubiquinone</keyword>
<evidence type="ECO:0000256" key="14">
    <source>
        <dbReference type="ARBA" id="ARBA00023128"/>
    </source>
</evidence>
<keyword evidence="7 17" id="KW-0812">Transmembrane</keyword>
<keyword evidence="14 17" id="KW-0496">Mitochondrion</keyword>
<evidence type="ECO:0000256" key="8">
    <source>
        <dbReference type="ARBA" id="ARBA00022792"/>
    </source>
</evidence>
<dbReference type="Pfam" id="PF00361">
    <property type="entry name" value="Proton_antipo_M"/>
    <property type="match status" value="1"/>
</dbReference>
<gene>
    <name evidence="19" type="primary">ND2</name>
</gene>
<evidence type="ECO:0000256" key="9">
    <source>
        <dbReference type="ARBA" id="ARBA00022967"/>
    </source>
</evidence>
<protein>
    <recommendedName>
        <fullName evidence="4 17">NADH-ubiquinone oxidoreductase chain 2</fullName>
        <ecNumber evidence="3 17">7.1.1.2</ecNumber>
    </recommendedName>
</protein>
<dbReference type="PANTHER" id="PTHR46552:SF1">
    <property type="entry name" value="NADH-UBIQUINONE OXIDOREDUCTASE CHAIN 2"/>
    <property type="match status" value="1"/>
</dbReference>
<dbReference type="AlphaFoldDB" id="A0A6B9ML53"/>
<comment type="catalytic activity">
    <reaction evidence="16 17">
        <text>a ubiquinone + NADH + 5 H(+)(in) = a ubiquinol + NAD(+) + 4 H(+)(out)</text>
        <dbReference type="Rhea" id="RHEA:29091"/>
        <dbReference type="Rhea" id="RHEA-COMP:9565"/>
        <dbReference type="Rhea" id="RHEA-COMP:9566"/>
        <dbReference type="ChEBI" id="CHEBI:15378"/>
        <dbReference type="ChEBI" id="CHEBI:16389"/>
        <dbReference type="ChEBI" id="CHEBI:17976"/>
        <dbReference type="ChEBI" id="CHEBI:57540"/>
        <dbReference type="ChEBI" id="CHEBI:57945"/>
        <dbReference type="EC" id="7.1.1.2"/>
    </reaction>
</comment>
<feature type="transmembrane region" description="Helical" evidence="17">
    <location>
        <begin position="84"/>
        <end position="109"/>
    </location>
</feature>
<feature type="transmembrane region" description="Helical" evidence="17">
    <location>
        <begin position="59"/>
        <end position="78"/>
    </location>
</feature>
<feature type="transmembrane region" description="Helical" evidence="17">
    <location>
        <begin position="201"/>
        <end position="220"/>
    </location>
</feature>
<dbReference type="PRINTS" id="PR01436">
    <property type="entry name" value="NADHDHGNASE2"/>
</dbReference>
<evidence type="ECO:0000256" key="17">
    <source>
        <dbReference type="RuleBase" id="RU003403"/>
    </source>
</evidence>
<evidence type="ECO:0000256" key="15">
    <source>
        <dbReference type="ARBA" id="ARBA00023136"/>
    </source>
</evidence>
<keyword evidence="6 17" id="KW-0679">Respiratory chain</keyword>
<keyword evidence="8 17" id="KW-0999">Mitochondrion inner membrane</keyword>
<dbReference type="PANTHER" id="PTHR46552">
    <property type="entry name" value="NADH-UBIQUINONE OXIDOREDUCTASE CHAIN 2"/>
    <property type="match status" value="1"/>
</dbReference>
<comment type="function">
    <text evidence="17">Core subunit of the mitochondrial membrane respiratory chain NADH dehydrogenase (Complex I) which catalyzes electron transfer from NADH through the respiratory chain, using ubiquinone as an electron acceptor. Essential for the catalytic activity and assembly of complex I.</text>
</comment>
<evidence type="ECO:0000256" key="6">
    <source>
        <dbReference type="ARBA" id="ARBA00022660"/>
    </source>
</evidence>
<evidence type="ECO:0000313" key="19">
    <source>
        <dbReference type="EMBL" id="QHD18702.1"/>
    </source>
</evidence>
<keyword evidence="12 17" id="KW-0520">NAD</keyword>
<keyword evidence="15 17" id="KW-0472">Membrane</keyword>